<dbReference type="InterPro" id="IPR037883">
    <property type="entry name" value="Knr4/Smi1-like_sf"/>
</dbReference>
<dbReference type="Gene3D" id="3.40.1580.10">
    <property type="entry name" value="SMI1/KNR4-like"/>
    <property type="match status" value="1"/>
</dbReference>
<reference evidence="2 3" key="1">
    <citation type="submission" date="2022-04" db="EMBL/GenBank/DDBJ databases">
        <title>Mechanism of arsenic methylation and mitigation arsenic toxicity by Bacillus sp. LH14 from an Arsenic-Contaminated Paddy Soil.</title>
        <authorList>
            <person name="Wang D."/>
        </authorList>
    </citation>
    <scope>NUCLEOTIDE SEQUENCE [LARGE SCALE GENOMIC DNA]</scope>
    <source>
        <strain evidence="2 3">LH14</strain>
    </source>
</reference>
<dbReference type="EMBL" id="CP096034">
    <property type="protein sequence ID" value="UPM54801.1"/>
    <property type="molecule type" value="Genomic_DNA"/>
</dbReference>
<feature type="domain" description="Knr4/Smi1-like" evidence="1">
    <location>
        <begin position="18"/>
        <end position="134"/>
    </location>
</feature>
<dbReference type="SMART" id="SM00860">
    <property type="entry name" value="SMI1_KNR4"/>
    <property type="match status" value="1"/>
</dbReference>
<evidence type="ECO:0000313" key="2">
    <source>
        <dbReference type="EMBL" id="UPM54801.1"/>
    </source>
</evidence>
<dbReference type="Proteomes" id="UP000830639">
    <property type="component" value="Chromosome"/>
</dbReference>
<dbReference type="Pfam" id="PF14568">
    <property type="entry name" value="SUKH_6"/>
    <property type="match status" value="1"/>
</dbReference>
<name>A0ABY4JMZ8_9BACI</name>
<dbReference type="InterPro" id="IPR018958">
    <property type="entry name" value="Knr4/Smi1-like_dom"/>
</dbReference>
<organism evidence="2 3">
    <name type="scientific">Gottfriedia acidiceleris</name>
    <dbReference type="NCBI Taxonomy" id="371036"/>
    <lineage>
        <taxon>Bacteria</taxon>
        <taxon>Bacillati</taxon>
        <taxon>Bacillota</taxon>
        <taxon>Bacilli</taxon>
        <taxon>Bacillales</taxon>
        <taxon>Bacillaceae</taxon>
        <taxon>Gottfriedia</taxon>
    </lineage>
</organism>
<proteinExistence type="predicted"/>
<dbReference type="SUPFAM" id="SSF160631">
    <property type="entry name" value="SMI1/KNR4-like"/>
    <property type="match status" value="1"/>
</dbReference>
<gene>
    <name evidence="2" type="ORF">MY490_02710</name>
</gene>
<protein>
    <submittedName>
        <fullName evidence="2">SMI1/KNR4 family protein</fullName>
    </submittedName>
</protein>
<accession>A0ABY4JMZ8</accession>
<evidence type="ECO:0000259" key="1">
    <source>
        <dbReference type="SMART" id="SM00860"/>
    </source>
</evidence>
<keyword evidence="3" id="KW-1185">Reference proteome</keyword>
<sequence length="142" mass="16635">MWKNLINKVSEEPLFNEPATQEQLEEINEKFNLEIKNELANLLKETNGFDSGGVRFWSSNEIIEENVERRTLEVYKDCYMTFDSLLFFADAGNGDFFGFSIINGDIQKDDIYVWNHIDDSRTWIAPSLEEFFIWWSDGSISI</sequence>
<evidence type="ECO:0000313" key="3">
    <source>
        <dbReference type="Proteomes" id="UP000830639"/>
    </source>
</evidence>
<dbReference type="RefSeq" id="WP_248267886.1">
    <property type="nucleotide sequence ID" value="NZ_CP096034.1"/>
</dbReference>